<comment type="caution">
    <text evidence="3">The sequence shown here is derived from an EMBL/GenBank/DDBJ whole genome shotgun (WGS) entry which is preliminary data.</text>
</comment>
<feature type="region of interest" description="Disordered" evidence="1">
    <location>
        <begin position="115"/>
        <end position="154"/>
    </location>
</feature>
<dbReference type="EMBL" id="QUNO01000016">
    <property type="protein sequence ID" value="REH36147.1"/>
    <property type="molecule type" value="Genomic_DNA"/>
</dbReference>
<protein>
    <submittedName>
        <fullName evidence="3">Uncharacterized protein</fullName>
    </submittedName>
</protein>
<keyword evidence="2" id="KW-0472">Membrane</keyword>
<feature type="transmembrane region" description="Helical" evidence="2">
    <location>
        <begin position="57"/>
        <end position="75"/>
    </location>
</feature>
<feature type="transmembrane region" description="Helical" evidence="2">
    <location>
        <begin position="87"/>
        <end position="107"/>
    </location>
</feature>
<feature type="transmembrane region" description="Helical" evidence="2">
    <location>
        <begin position="32"/>
        <end position="51"/>
    </location>
</feature>
<name>A0A3E0GZV5_9PSEU</name>
<gene>
    <name evidence="3" type="ORF">BCF44_11616</name>
</gene>
<keyword evidence="4" id="KW-1185">Reference proteome</keyword>
<dbReference type="AlphaFoldDB" id="A0A3E0GZV5"/>
<evidence type="ECO:0000256" key="2">
    <source>
        <dbReference type="SAM" id="Phobius"/>
    </source>
</evidence>
<keyword evidence="2" id="KW-1133">Transmembrane helix</keyword>
<organism evidence="3 4">
    <name type="scientific">Kutzneria buriramensis</name>
    <dbReference type="NCBI Taxonomy" id="1045776"/>
    <lineage>
        <taxon>Bacteria</taxon>
        <taxon>Bacillati</taxon>
        <taxon>Actinomycetota</taxon>
        <taxon>Actinomycetes</taxon>
        <taxon>Pseudonocardiales</taxon>
        <taxon>Pseudonocardiaceae</taxon>
        <taxon>Kutzneria</taxon>
    </lineage>
</organism>
<evidence type="ECO:0000313" key="4">
    <source>
        <dbReference type="Proteomes" id="UP000256269"/>
    </source>
</evidence>
<dbReference type="Proteomes" id="UP000256269">
    <property type="component" value="Unassembled WGS sequence"/>
</dbReference>
<proteinExistence type="predicted"/>
<reference evidence="3 4" key="1">
    <citation type="submission" date="2018-08" db="EMBL/GenBank/DDBJ databases">
        <title>Genomic Encyclopedia of Archaeal and Bacterial Type Strains, Phase II (KMG-II): from individual species to whole genera.</title>
        <authorList>
            <person name="Goeker M."/>
        </authorList>
    </citation>
    <scope>NUCLEOTIDE SEQUENCE [LARGE SCALE GENOMIC DNA]</scope>
    <source>
        <strain evidence="3 4">DSM 45791</strain>
    </source>
</reference>
<dbReference type="RefSeq" id="WP_170217975.1">
    <property type="nucleotide sequence ID" value="NZ_CP144375.1"/>
</dbReference>
<sequence>MNTPQPGSETPTVRLPAELTPRQRPPRKGSKLTPVAVMGLVADAGGVVVVVSSEFNVIVTVLVLLAWLGSLSILIARRKKPIDRTNWAAIICMMAATVLLTIMVPRLPAQGAAATPAANASTTTTTPATTTTTATTGTNPTTAAASNPPTTTTAATPRLIYSNAVVLNLHDGIDLENNGAITHNLPSATGTVDLYIDTSPGPLIVVPNANHNQIANYSGPNQDNAAKHCPIDLKGTSLTTYAFGNIAQQFCFVTSDGHVGFFVPTKELDDAVVLTVRVWDEPVS</sequence>
<evidence type="ECO:0000313" key="3">
    <source>
        <dbReference type="EMBL" id="REH36147.1"/>
    </source>
</evidence>
<keyword evidence="2" id="KW-0812">Transmembrane</keyword>
<evidence type="ECO:0000256" key="1">
    <source>
        <dbReference type="SAM" id="MobiDB-lite"/>
    </source>
</evidence>
<accession>A0A3E0GZV5</accession>